<proteinExistence type="predicted"/>
<organism evidence="2 3">
    <name type="scientific">Grifola frondosa</name>
    <name type="common">Maitake</name>
    <name type="synonym">Polyporus frondosus</name>
    <dbReference type="NCBI Taxonomy" id="5627"/>
    <lineage>
        <taxon>Eukaryota</taxon>
        <taxon>Fungi</taxon>
        <taxon>Dikarya</taxon>
        <taxon>Basidiomycota</taxon>
        <taxon>Agaricomycotina</taxon>
        <taxon>Agaricomycetes</taxon>
        <taxon>Polyporales</taxon>
        <taxon>Grifolaceae</taxon>
        <taxon>Grifola</taxon>
    </lineage>
</organism>
<sequence length="75" mass="8659">MAKESISNPRATKNIIPTPHTLRSVATPADPSIYQRRRTPYFTRIWWMTSLRTVSRRSFTDNPKQTGSGISHKEE</sequence>
<gene>
    <name evidence="2" type="ORF">A0H81_07293</name>
</gene>
<comment type="caution">
    <text evidence="2">The sequence shown here is derived from an EMBL/GenBank/DDBJ whole genome shotgun (WGS) entry which is preliminary data.</text>
</comment>
<dbReference type="AlphaFoldDB" id="A0A1C7MAP5"/>
<feature type="region of interest" description="Disordered" evidence="1">
    <location>
        <begin position="1"/>
        <end position="23"/>
    </location>
</feature>
<keyword evidence="3" id="KW-1185">Reference proteome</keyword>
<evidence type="ECO:0000256" key="1">
    <source>
        <dbReference type="SAM" id="MobiDB-lite"/>
    </source>
</evidence>
<accession>A0A1C7MAP5</accession>
<dbReference type="Proteomes" id="UP000092993">
    <property type="component" value="Unassembled WGS sequence"/>
</dbReference>
<reference evidence="2 3" key="1">
    <citation type="submission" date="2016-03" db="EMBL/GenBank/DDBJ databases">
        <title>Whole genome sequencing of Grifola frondosa 9006-11.</title>
        <authorList>
            <person name="Min B."/>
            <person name="Park H."/>
            <person name="Kim J.-G."/>
            <person name="Cho H."/>
            <person name="Oh Y.-L."/>
            <person name="Kong W.-S."/>
            <person name="Choi I.-G."/>
        </authorList>
    </citation>
    <scope>NUCLEOTIDE SEQUENCE [LARGE SCALE GENOMIC DNA]</scope>
    <source>
        <strain evidence="2 3">9006-11</strain>
    </source>
</reference>
<name>A0A1C7MAP5_GRIFR</name>
<dbReference type="EMBL" id="LUGG01000007">
    <property type="protein sequence ID" value="OBZ73479.1"/>
    <property type="molecule type" value="Genomic_DNA"/>
</dbReference>
<feature type="compositionally biased region" description="Polar residues" evidence="1">
    <location>
        <begin position="1"/>
        <end position="11"/>
    </location>
</feature>
<evidence type="ECO:0000313" key="2">
    <source>
        <dbReference type="EMBL" id="OBZ73479.1"/>
    </source>
</evidence>
<evidence type="ECO:0000313" key="3">
    <source>
        <dbReference type="Proteomes" id="UP000092993"/>
    </source>
</evidence>
<protein>
    <submittedName>
        <fullName evidence="2">Uncharacterized protein</fullName>
    </submittedName>
</protein>